<keyword evidence="1" id="KW-0560">Oxidoreductase</keyword>
<comment type="caution">
    <text evidence="3">The sequence shown here is derived from an EMBL/GenBank/DDBJ whole genome shotgun (WGS) entry which is preliminary data.</text>
</comment>
<organism evidence="3 4">
    <name type="scientific">Piscinibacterium candidicorallinum</name>
    <dbReference type="NCBI Taxonomy" id="1793872"/>
    <lineage>
        <taxon>Bacteria</taxon>
        <taxon>Pseudomonadati</taxon>
        <taxon>Pseudomonadota</taxon>
        <taxon>Betaproteobacteria</taxon>
        <taxon>Burkholderiales</taxon>
        <taxon>Piscinibacterium</taxon>
    </lineage>
</organism>
<name>A0ABV7H1W9_9BURK</name>
<dbReference type="Gene3D" id="3.40.250.10">
    <property type="entry name" value="Rhodanese-like domain"/>
    <property type="match status" value="1"/>
</dbReference>
<dbReference type="InterPro" id="IPR020936">
    <property type="entry name" value="TrhO"/>
</dbReference>
<gene>
    <name evidence="1" type="primary">trhO</name>
    <name evidence="3" type="ORF">ACFOEN_09690</name>
</gene>
<dbReference type="SMART" id="SM00450">
    <property type="entry name" value="RHOD"/>
    <property type="match status" value="1"/>
</dbReference>
<dbReference type="PANTHER" id="PTHR43268:SF3">
    <property type="entry name" value="RHODANESE-LIKE DOMAIN-CONTAINING PROTEIN 7-RELATED"/>
    <property type="match status" value="1"/>
</dbReference>
<dbReference type="Proteomes" id="UP001595556">
    <property type="component" value="Unassembled WGS sequence"/>
</dbReference>
<proteinExistence type="inferred from homology"/>
<dbReference type="InterPro" id="IPR036873">
    <property type="entry name" value="Rhodanese-like_dom_sf"/>
</dbReference>
<dbReference type="PANTHER" id="PTHR43268">
    <property type="entry name" value="THIOSULFATE SULFURTRANSFERASE/RHODANESE-LIKE DOMAIN-CONTAINING PROTEIN 2"/>
    <property type="match status" value="1"/>
</dbReference>
<keyword evidence="1" id="KW-0819">tRNA processing</keyword>
<accession>A0ABV7H1W9</accession>
<dbReference type="InterPro" id="IPR001763">
    <property type="entry name" value="Rhodanese-like_dom"/>
</dbReference>
<dbReference type="HAMAP" id="MF_00469">
    <property type="entry name" value="TrhO"/>
    <property type="match status" value="1"/>
</dbReference>
<comment type="catalytic activity">
    <reaction evidence="1">
        <text>uridine(34) in tRNA + AH2 + O2 = 5-hydroxyuridine(34) in tRNA + A + H2O</text>
        <dbReference type="Rhea" id="RHEA:64224"/>
        <dbReference type="Rhea" id="RHEA-COMP:11727"/>
        <dbReference type="Rhea" id="RHEA-COMP:13381"/>
        <dbReference type="ChEBI" id="CHEBI:13193"/>
        <dbReference type="ChEBI" id="CHEBI:15377"/>
        <dbReference type="ChEBI" id="CHEBI:15379"/>
        <dbReference type="ChEBI" id="CHEBI:17499"/>
        <dbReference type="ChEBI" id="CHEBI:65315"/>
        <dbReference type="ChEBI" id="CHEBI:136877"/>
    </reaction>
</comment>
<dbReference type="EC" id="1.14.-.-" evidence="1"/>
<comment type="function">
    <text evidence="1">Catalyzes oxygen-dependent 5-hydroxyuridine (ho5U) modification at position 34 in tRNAs.</text>
</comment>
<evidence type="ECO:0000313" key="4">
    <source>
        <dbReference type="Proteomes" id="UP001595556"/>
    </source>
</evidence>
<comment type="similarity">
    <text evidence="1">Belongs to the TrhO family.</text>
</comment>
<evidence type="ECO:0000259" key="2">
    <source>
        <dbReference type="PROSITE" id="PS50206"/>
    </source>
</evidence>
<dbReference type="Pfam" id="PF17773">
    <property type="entry name" value="UPF0176_N"/>
    <property type="match status" value="1"/>
</dbReference>
<evidence type="ECO:0000313" key="3">
    <source>
        <dbReference type="EMBL" id="MFC3147914.1"/>
    </source>
</evidence>
<dbReference type="EMBL" id="JBHRTI010000004">
    <property type="protein sequence ID" value="MFC3147914.1"/>
    <property type="molecule type" value="Genomic_DNA"/>
</dbReference>
<dbReference type="SUPFAM" id="SSF52821">
    <property type="entry name" value="Rhodanese/Cell cycle control phosphatase"/>
    <property type="match status" value="1"/>
</dbReference>
<reference evidence="4" key="1">
    <citation type="journal article" date="2019" name="Int. J. Syst. Evol. Microbiol.">
        <title>The Global Catalogue of Microorganisms (GCM) 10K type strain sequencing project: providing services to taxonomists for standard genome sequencing and annotation.</title>
        <authorList>
            <consortium name="The Broad Institute Genomics Platform"/>
            <consortium name="The Broad Institute Genome Sequencing Center for Infectious Disease"/>
            <person name="Wu L."/>
            <person name="Ma J."/>
        </authorList>
    </citation>
    <scope>NUCLEOTIDE SEQUENCE [LARGE SCALE GENOMIC DNA]</scope>
    <source>
        <strain evidence="4">KCTC 52168</strain>
    </source>
</reference>
<feature type="domain" description="Rhodanese" evidence="2">
    <location>
        <begin position="128"/>
        <end position="222"/>
    </location>
</feature>
<dbReference type="Pfam" id="PF00581">
    <property type="entry name" value="Rhodanese"/>
    <property type="match status" value="1"/>
</dbReference>
<evidence type="ECO:0000256" key="1">
    <source>
        <dbReference type="HAMAP-Rule" id="MF_00469"/>
    </source>
</evidence>
<keyword evidence="4" id="KW-1185">Reference proteome</keyword>
<dbReference type="PROSITE" id="PS50206">
    <property type="entry name" value="RHODANESE_3"/>
    <property type="match status" value="1"/>
</dbReference>
<dbReference type="Gene3D" id="3.30.70.100">
    <property type="match status" value="1"/>
</dbReference>
<dbReference type="InterPro" id="IPR040503">
    <property type="entry name" value="TRHO_N"/>
</dbReference>
<protein>
    <recommendedName>
        <fullName evidence="1">tRNA uridine(34) hydroxylase</fullName>
        <ecNumber evidence="1">1.14.-.-</ecNumber>
    </recommendedName>
    <alternativeName>
        <fullName evidence="1">tRNA hydroxylation protein O</fullName>
    </alternativeName>
</protein>
<sequence>MASILNIAAYHFTRIDQPAAVAQELRDSAVARDLLGTILVAPEGINLFLAGADTPLRALLAEVRALPGCAALAVKESWSEHVPFRRLKVRVEREIITFDPTINPAQDVAPSVAPEVLARWIEQGHDDAGRELVLLDTRNEEEVAIGTFAGAVNPHIRKFTELPEAVLDHREDWADKTVVGFCTGGVRCEKFMPWMQRQGFAHVAQLEGGILNYFEKTGGTHWNGACFVFDERVGLKPDLTPLVDAPADGRV</sequence>
<dbReference type="RefSeq" id="WP_377303391.1">
    <property type="nucleotide sequence ID" value="NZ_CP180191.1"/>
</dbReference>